<dbReference type="Proteomes" id="UP000737555">
    <property type="component" value="Unassembled WGS sequence"/>
</dbReference>
<gene>
    <name evidence="1" type="ORF">HQQ74_02415</name>
</gene>
<comment type="caution">
    <text evidence="1">The sequence shown here is derived from an EMBL/GenBank/DDBJ whole genome shotgun (WGS) entry which is preliminary data.</text>
</comment>
<sequence>MGNWKPAVVACIGCLVIAAIIGTALASEDAGKETWGDLQKFASKEELREFLKEHAQGGWNDGIYPQVPGGAGRESAVKAPAPAVTAAPTSSARDYSTTNVQVEGVDEADFVKNDGKYIYIISGGTLAIVEAFPAKTAKIVSETRVDGRPAALFLAGDRLVVFAVAEEQQMTTPEGSVTPVPVWRTVTHAYVYAVGNRAEPELVRDLTFTGDYYDARMVGDYVYTLTRESPVWVRDDIVLPEVRSGSAPPVQPDVYRPKTPMQNYVFYTASAFSVRKDTGTPDAETFLLGYDTTLFASQENLYIGYRNTGPAYSEGIRDQTIIHRFAIKRGAIDYQAMGEVPGHLLNQFSLDEHAGNLRVATTVEGWTREGQIQYNNVYVLDPSMKTIGTLEHIAPDERIYAARFVGDRLYLVTFKRIDPLFVIDLSDPKHPGILGKLKIPGYSDYLHPYDADHIIGIGKETNENGWGGVSVGGLKIALFDVSDVNNPVQVDAVVIGEAGTDSEALRDHKAFLFIQEKDLLVIPVSEIKRVENPSSRYPGSYSTTTWQGAYVYQVNPSSGFTLEGTVTHGEKGPSYAWNAPDAVRRSLFMDDTLYTISQRSIVMTNLADGSRVSEVFLPYREEAYPPPYPVW</sequence>
<dbReference type="PIRSF" id="PIRSF006425">
    <property type="entry name" value="UCP006425_WD40"/>
    <property type="match status" value="1"/>
</dbReference>
<reference evidence="1" key="1">
    <citation type="submission" date="2020-05" db="EMBL/GenBank/DDBJ databases">
        <title>The first insight into the ecology of ammonia-tolerant syntrophic propionate oxidizing bacteria.</title>
        <authorList>
            <person name="Singh A."/>
            <person name="Schnurer A."/>
            <person name="Westerholm M."/>
        </authorList>
    </citation>
    <scope>NUCLEOTIDE SEQUENCE</scope>
    <source>
        <strain evidence="1">MAG54</strain>
    </source>
</reference>
<evidence type="ECO:0000313" key="2">
    <source>
        <dbReference type="Proteomes" id="UP000737555"/>
    </source>
</evidence>
<dbReference type="InterPro" id="IPR014441">
    <property type="entry name" value="UCP006425_b-propeller"/>
</dbReference>
<dbReference type="InterPro" id="IPR019198">
    <property type="entry name" value="Beta_propeller_containing"/>
</dbReference>
<organism evidence="1 2">
    <name type="scientific">Methanoculleus bourgensis</name>
    <dbReference type="NCBI Taxonomy" id="83986"/>
    <lineage>
        <taxon>Archaea</taxon>
        <taxon>Methanobacteriati</taxon>
        <taxon>Methanobacteriota</taxon>
        <taxon>Stenosarchaea group</taxon>
        <taxon>Methanomicrobia</taxon>
        <taxon>Methanomicrobiales</taxon>
        <taxon>Methanomicrobiaceae</taxon>
        <taxon>Methanoculleus</taxon>
    </lineage>
</organism>
<proteinExistence type="predicted"/>
<dbReference type="Pfam" id="PF09826">
    <property type="entry name" value="Beta_propel"/>
    <property type="match status" value="1"/>
</dbReference>
<evidence type="ECO:0000313" key="1">
    <source>
        <dbReference type="EMBL" id="NQS77570.1"/>
    </source>
</evidence>
<protein>
    <recommendedName>
        <fullName evidence="3">Beta propeller domain protein</fullName>
    </recommendedName>
</protein>
<dbReference type="EMBL" id="JABMJE010000019">
    <property type="protein sequence ID" value="NQS77570.1"/>
    <property type="molecule type" value="Genomic_DNA"/>
</dbReference>
<dbReference type="AlphaFoldDB" id="A0A8T7H4P7"/>
<evidence type="ECO:0008006" key="3">
    <source>
        <dbReference type="Google" id="ProtNLM"/>
    </source>
</evidence>
<accession>A0A8T7H4P7</accession>
<name>A0A8T7H4P7_9EURY</name>